<feature type="domain" description="PGG" evidence="2">
    <location>
        <begin position="228"/>
        <end position="340"/>
    </location>
</feature>
<dbReference type="PANTHER" id="PTHR24177:SF479">
    <property type="entry name" value="ANKYRIN REPEAT-CONTAINING DOMAIN, PGG DOMAIN, ANKYRIN REPEAT-CONTAINING DOMAIN SUPERFAMILY"/>
    <property type="match status" value="1"/>
</dbReference>
<reference evidence="3 4" key="1">
    <citation type="journal article" date="2018" name="Mol. Plant">
        <title>The genome of Artemisia annua provides insight into the evolution of Asteraceae family and artemisinin biosynthesis.</title>
        <authorList>
            <person name="Shen Q."/>
            <person name="Zhang L."/>
            <person name="Liao Z."/>
            <person name="Wang S."/>
            <person name="Yan T."/>
            <person name="Shi P."/>
            <person name="Liu M."/>
            <person name="Fu X."/>
            <person name="Pan Q."/>
            <person name="Wang Y."/>
            <person name="Lv Z."/>
            <person name="Lu X."/>
            <person name="Zhang F."/>
            <person name="Jiang W."/>
            <person name="Ma Y."/>
            <person name="Chen M."/>
            <person name="Hao X."/>
            <person name="Li L."/>
            <person name="Tang Y."/>
            <person name="Lv G."/>
            <person name="Zhou Y."/>
            <person name="Sun X."/>
            <person name="Brodelius P.E."/>
            <person name="Rose J.K.C."/>
            <person name="Tang K."/>
        </authorList>
    </citation>
    <scope>NUCLEOTIDE SEQUENCE [LARGE SCALE GENOMIC DNA]</scope>
    <source>
        <strain evidence="4">cv. Huhao1</strain>
        <tissue evidence="3">Leaf</tissue>
    </source>
</reference>
<comment type="caution">
    <text evidence="3">The sequence shown here is derived from an EMBL/GenBank/DDBJ whole genome shotgun (WGS) entry which is preliminary data.</text>
</comment>
<sequence length="412" mass="47257">MCAYYIAIDPNVDDTSRMLSPLKRMRKKKFKSEWAMKLIKLLVKEDTSWENTESRLTKHRAKFHQYGKSSSTTQLEEIAESLARLPDTPLLLATKHGCTQVVEEILELYPQAIEHIDQDGRNILHIAILYRNHEVFDLVVNTKYAKERLRGKIDNDANTLLHMVGEEAPDVKADIKDPAHALQDNMKLFKKVANICTTLDNMKLNSKSKTAEQLFNEKNNQRRIEAKEWMIENAKNYTVVAVLIATVAFAAEYTVPGGSNPQNGQPVLKRKSLFFVFTIADAASLSTALTAVIMFLNIITSTYKFKDFETSIMLKLNFGLFLLMVSVAMMMVAFAATLVLTISSGRKWTDITLYVVSFFPVIVFLFTYFQRNIDFSSIYRKIKDMINYMHSWFENPKPAVWYPVSQRTSDRP</sequence>
<gene>
    <name evidence="3" type="ORF">CTI12_AA436860</name>
</gene>
<keyword evidence="4" id="KW-1185">Reference proteome</keyword>
<proteinExistence type="predicted"/>
<keyword evidence="1" id="KW-0812">Transmembrane</keyword>
<dbReference type="InterPro" id="IPR002110">
    <property type="entry name" value="Ankyrin_rpt"/>
</dbReference>
<accession>A0A2U1LZ88</accession>
<dbReference type="GO" id="GO:0016020">
    <property type="term" value="C:membrane"/>
    <property type="evidence" value="ECO:0007669"/>
    <property type="project" value="TreeGrafter"/>
</dbReference>
<dbReference type="InterPro" id="IPR036770">
    <property type="entry name" value="Ankyrin_rpt-contain_sf"/>
</dbReference>
<dbReference type="STRING" id="35608.A0A2U1LZ88"/>
<dbReference type="OrthoDB" id="1923662at2759"/>
<protein>
    <submittedName>
        <fullName evidence="3">Ankyrin repeat-containing domain, PGG domain protein</fullName>
    </submittedName>
</protein>
<feature type="transmembrane region" description="Helical" evidence="1">
    <location>
        <begin position="275"/>
        <end position="299"/>
    </location>
</feature>
<keyword evidence="1" id="KW-1133">Transmembrane helix</keyword>
<dbReference type="Pfam" id="PF13962">
    <property type="entry name" value="PGG"/>
    <property type="match status" value="1"/>
</dbReference>
<feature type="transmembrane region" description="Helical" evidence="1">
    <location>
        <begin position="320"/>
        <end position="345"/>
    </location>
</feature>
<feature type="transmembrane region" description="Helical" evidence="1">
    <location>
        <begin position="351"/>
        <end position="369"/>
    </location>
</feature>
<evidence type="ECO:0000313" key="3">
    <source>
        <dbReference type="EMBL" id="PWA54335.1"/>
    </source>
</evidence>
<dbReference type="Pfam" id="PF12796">
    <property type="entry name" value="Ank_2"/>
    <property type="match status" value="1"/>
</dbReference>
<keyword evidence="1" id="KW-0472">Membrane</keyword>
<name>A0A2U1LZ88_ARTAN</name>
<evidence type="ECO:0000313" key="4">
    <source>
        <dbReference type="Proteomes" id="UP000245207"/>
    </source>
</evidence>
<dbReference type="Proteomes" id="UP000245207">
    <property type="component" value="Unassembled WGS sequence"/>
</dbReference>
<dbReference type="InterPro" id="IPR026961">
    <property type="entry name" value="PGG_dom"/>
</dbReference>
<dbReference type="AlphaFoldDB" id="A0A2U1LZ88"/>
<organism evidence="3 4">
    <name type="scientific">Artemisia annua</name>
    <name type="common">Sweet wormwood</name>
    <dbReference type="NCBI Taxonomy" id="35608"/>
    <lineage>
        <taxon>Eukaryota</taxon>
        <taxon>Viridiplantae</taxon>
        <taxon>Streptophyta</taxon>
        <taxon>Embryophyta</taxon>
        <taxon>Tracheophyta</taxon>
        <taxon>Spermatophyta</taxon>
        <taxon>Magnoliopsida</taxon>
        <taxon>eudicotyledons</taxon>
        <taxon>Gunneridae</taxon>
        <taxon>Pentapetalae</taxon>
        <taxon>asterids</taxon>
        <taxon>campanulids</taxon>
        <taxon>Asterales</taxon>
        <taxon>Asteraceae</taxon>
        <taxon>Asteroideae</taxon>
        <taxon>Anthemideae</taxon>
        <taxon>Artemisiinae</taxon>
        <taxon>Artemisia</taxon>
    </lineage>
</organism>
<dbReference type="SUPFAM" id="SSF140860">
    <property type="entry name" value="Pseudo ankyrin repeat-like"/>
    <property type="match status" value="1"/>
</dbReference>
<dbReference type="EMBL" id="PKPP01007109">
    <property type="protein sequence ID" value="PWA54335.1"/>
    <property type="molecule type" value="Genomic_DNA"/>
</dbReference>
<evidence type="ECO:0000256" key="1">
    <source>
        <dbReference type="SAM" id="Phobius"/>
    </source>
</evidence>
<dbReference type="PANTHER" id="PTHR24177">
    <property type="entry name" value="CASKIN"/>
    <property type="match status" value="1"/>
</dbReference>
<evidence type="ECO:0000259" key="2">
    <source>
        <dbReference type="Pfam" id="PF13962"/>
    </source>
</evidence>
<feature type="transmembrane region" description="Helical" evidence="1">
    <location>
        <begin position="237"/>
        <end position="255"/>
    </location>
</feature>
<dbReference type="Gene3D" id="1.25.40.20">
    <property type="entry name" value="Ankyrin repeat-containing domain"/>
    <property type="match status" value="1"/>
</dbReference>